<dbReference type="GO" id="GO:0005739">
    <property type="term" value="C:mitochondrion"/>
    <property type="evidence" value="ECO:0007669"/>
    <property type="project" value="TreeGrafter"/>
</dbReference>
<name>A0A182QA72_9DIPT</name>
<dbReference type="InterPro" id="IPR007129">
    <property type="entry name" value="Ubiqinol_cyt_c_chaperone_CPB3"/>
</dbReference>
<keyword evidence="4" id="KW-1185">Reference proteome</keyword>
<dbReference type="VEuPathDB" id="VectorBase:AFAF006126"/>
<dbReference type="Proteomes" id="UP000075886">
    <property type="component" value="Unassembled WGS sequence"/>
</dbReference>
<dbReference type="PANTHER" id="PTHR12184:SF1">
    <property type="entry name" value="UBIQUINOL-CYTOCHROME-C REDUCTASE COMPLEX ASSEMBLY FACTOR 1"/>
    <property type="match status" value="1"/>
</dbReference>
<dbReference type="PANTHER" id="PTHR12184">
    <property type="entry name" value="UBIQUINOL-CYTOCHROME C REDUCTASE COMPLEX ASSEMBLY FACTOR 1 FAMILY MEMBER"/>
    <property type="match status" value="1"/>
</dbReference>
<dbReference type="InterPro" id="IPR021150">
    <property type="entry name" value="Ubiq_cyt_c_chap"/>
</dbReference>
<reference evidence="4" key="1">
    <citation type="submission" date="2014-01" db="EMBL/GenBank/DDBJ databases">
        <title>The Genome Sequence of Anopheles farauti FAR1 (V2).</title>
        <authorList>
            <consortium name="The Broad Institute Genomics Platform"/>
            <person name="Neafsey D.E."/>
            <person name="Besansky N."/>
            <person name="Howell P."/>
            <person name="Walton C."/>
            <person name="Young S.K."/>
            <person name="Zeng Q."/>
            <person name="Gargeya S."/>
            <person name="Fitzgerald M."/>
            <person name="Haas B."/>
            <person name="Abouelleil A."/>
            <person name="Allen A.W."/>
            <person name="Alvarado L."/>
            <person name="Arachchi H.M."/>
            <person name="Berlin A.M."/>
            <person name="Chapman S.B."/>
            <person name="Gainer-Dewar J."/>
            <person name="Goldberg J."/>
            <person name="Griggs A."/>
            <person name="Gujja S."/>
            <person name="Hansen M."/>
            <person name="Howarth C."/>
            <person name="Imamovic A."/>
            <person name="Ireland A."/>
            <person name="Larimer J."/>
            <person name="McCowan C."/>
            <person name="Murphy C."/>
            <person name="Pearson M."/>
            <person name="Poon T.W."/>
            <person name="Priest M."/>
            <person name="Roberts A."/>
            <person name="Saif S."/>
            <person name="Shea T."/>
            <person name="Sisk P."/>
            <person name="Sykes S."/>
            <person name="Wortman J."/>
            <person name="Nusbaum C."/>
            <person name="Birren B."/>
        </authorList>
    </citation>
    <scope>NUCLEOTIDE SEQUENCE [LARGE SCALE GENOMIC DNA]</scope>
    <source>
        <strain evidence="4">FAR1</strain>
    </source>
</reference>
<evidence type="ECO:0000256" key="1">
    <source>
        <dbReference type="ARBA" id="ARBA00006407"/>
    </source>
</evidence>
<accession>A0A182QA72</accession>
<reference evidence="3" key="2">
    <citation type="submission" date="2020-05" db="UniProtKB">
        <authorList>
            <consortium name="EnsemblMetazoa"/>
        </authorList>
    </citation>
    <scope>IDENTIFICATION</scope>
    <source>
        <strain evidence="3">FAR1</strain>
    </source>
</reference>
<dbReference type="EnsemblMetazoa" id="AFAF006126-RA">
    <property type="protein sequence ID" value="AFAF006126-PA"/>
    <property type="gene ID" value="AFAF006126"/>
</dbReference>
<dbReference type="EMBL" id="AXCN02000894">
    <property type="status" value="NOT_ANNOTATED_CDS"/>
    <property type="molecule type" value="Genomic_DNA"/>
</dbReference>
<dbReference type="STRING" id="69004.A0A182QA72"/>
<proteinExistence type="inferred from homology"/>
<protein>
    <recommendedName>
        <fullName evidence="2">Ubiquinol-cytochrome c chaperone domain-containing protein</fullName>
    </recommendedName>
</protein>
<dbReference type="Pfam" id="PF03981">
    <property type="entry name" value="Ubiq_cyt_C_chap"/>
    <property type="match status" value="1"/>
</dbReference>
<organism evidence="3 4">
    <name type="scientific">Anopheles farauti</name>
    <dbReference type="NCBI Taxonomy" id="69004"/>
    <lineage>
        <taxon>Eukaryota</taxon>
        <taxon>Metazoa</taxon>
        <taxon>Ecdysozoa</taxon>
        <taxon>Arthropoda</taxon>
        <taxon>Hexapoda</taxon>
        <taxon>Insecta</taxon>
        <taxon>Pterygota</taxon>
        <taxon>Neoptera</taxon>
        <taxon>Endopterygota</taxon>
        <taxon>Diptera</taxon>
        <taxon>Nematocera</taxon>
        <taxon>Culicoidea</taxon>
        <taxon>Culicidae</taxon>
        <taxon>Anophelinae</taxon>
        <taxon>Anopheles</taxon>
    </lineage>
</organism>
<comment type="similarity">
    <text evidence="1">Belongs to the CBP3 family.</text>
</comment>
<feature type="domain" description="Ubiquinol-cytochrome c chaperone" evidence="2">
    <location>
        <begin position="108"/>
        <end position="248"/>
    </location>
</feature>
<evidence type="ECO:0000313" key="4">
    <source>
        <dbReference type="Proteomes" id="UP000075886"/>
    </source>
</evidence>
<evidence type="ECO:0000259" key="2">
    <source>
        <dbReference type="Pfam" id="PF03981"/>
    </source>
</evidence>
<evidence type="ECO:0000313" key="3">
    <source>
        <dbReference type="EnsemblMetazoa" id="AFAF006126-PA"/>
    </source>
</evidence>
<sequence length="263" mass="30298">MIRATTRLATMVRRDMLCTTTAVVNRLHLEHFTHMDTGRSLRARAISTGSTMSSVSTNIDDVEAKDGFLKRFIKKMGWIDNSSVRLRVSSCLLYESVVDHINYTEFFQHFDMPDTFNTWFLITELHVWMLLVRSMAEGAEKGAAGRFMRNCIVETMWNDVTTRAKQLTMDNPSVVRPQIQQLSEQFQAALISYDEGISYDDKALAAALWRRFLSGRCEDYEKLELLVGYVRKQIAMLDQLSRYDFAIKPAVKWAPLREANQTT</sequence>
<dbReference type="AlphaFoldDB" id="A0A182QA72"/>
<dbReference type="GO" id="GO:0034551">
    <property type="term" value="P:mitochondrial respiratory chain complex III assembly"/>
    <property type="evidence" value="ECO:0007669"/>
    <property type="project" value="TreeGrafter"/>
</dbReference>